<feature type="region of interest" description="Disordered" evidence="8">
    <location>
        <begin position="965"/>
        <end position="1014"/>
    </location>
</feature>
<feature type="compositionally biased region" description="Polar residues" evidence="8">
    <location>
        <begin position="711"/>
        <end position="723"/>
    </location>
</feature>
<feature type="domain" description="PSMD12/CSN4-like N-terminal" evidence="10">
    <location>
        <begin position="586"/>
        <end position="713"/>
    </location>
</feature>
<dbReference type="InterPro" id="IPR000717">
    <property type="entry name" value="PCI_dom"/>
</dbReference>
<dbReference type="InterPro" id="IPR054559">
    <property type="entry name" value="PSMD12-CSN4-like_N"/>
</dbReference>
<dbReference type="AlphaFoldDB" id="M9MBS8"/>
<evidence type="ECO:0000256" key="3">
    <source>
        <dbReference type="ARBA" id="ARBA00010417"/>
    </source>
</evidence>
<feature type="region of interest" description="Disordered" evidence="8">
    <location>
        <begin position="439"/>
        <end position="461"/>
    </location>
</feature>
<dbReference type="GO" id="GO:0008180">
    <property type="term" value="C:COP9 signalosome"/>
    <property type="evidence" value="ECO:0007669"/>
    <property type="project" value="UniProtKB-KW"/>
</dbReference>
<feature type="domain" description="PCI" evidence="9">
    <location>
        <begin position="883"/>
        <end position="940"/>
    </location>
</feature>
<evidence type="ECO:0000256" key="8">
    <source>
        <dbReference type="SAM" id="MobiDB-lite"/>
    </source>
</evidence>
<reference evidence="12" key="1">
    <citation type="journal article" date="2013" name="Genome Announc.">
        <title>Genome sequence of the basidiomycetous yeast Pseudozyma antarctica T-34, a producer of the glycolipid biosurfactants mannosylerythritol lipids.</title>
        <authorList>
            <person name="Morita T."/>
            <person name="Koike H."/>
            <person name="Koyama Y."/>
            <person name="Hagiwara H."/>
            <person name="Ito E."/>
            <person name="Fukuoka T."/>
            <person name="Imura T."/>
            <person name="Machida M."/>
            <person name="Kitamoto D."/>
        </authorList>
    </citation>
    <scope>NUCLEOTIDE SEQUENCE [LARGE SCALE GENOMIC DNA]</scope>
    <source>
        <strain evidence="12">T-34</strain>
    </source>
</reference>
<dbReference type="InterPro" id="IPR036390">
    <property type="entry name" value="WH_DNA-bd_sf"/>
</dbReference>
<evidence type="ECO:0000313" key="11">
    <source>
        <dbReference type="EMBL" id="GAC72938.1"/>
    </source>
</evidence>
<evidence type="ECO:0000313" key="12">
    <source>
        <dbReference type="Proteomes" id="UP000011976"/>
    </source>
</evidence>
<feature type="region of interest" description="Disordered" evidence="8">
    <location>
        <begin position="698"/>
        <end position="742"/>
    </location>
</feature>
<dbReference type="InterPro" id="IPR036388">
    <property type="entry name" value="WH-like_DNA-bd_sf"/>
</dbReference>
<dbReference type="InterPro" id="IPR040134">
    <property type="entry name" value="PSMD12/CSN4"/>
</dbReference>
<gene>
    <name evidence="11" type="ORF">PANT_7c00346</name>
</gene>
<dbReference type="Pfam" id="PF22241">
    <property type="entry name" value="PSMD12-CSN4_N"/>
    <property type="match status" value="1"/>
</dbReference>
<comment type="similarity">
    <text evidence="3">Belongs to the CSN4 family.</text>
</comment>
<protein>
    <recommendedName>
        <fullName evidence="4">COP9 signalosome complex subunit 4</fullName>
    </recommendedName>
</protein>
<dbReference type="STRING" id="1151754.M9MBS8"/>
<sequence>MSLGRTVLESRAFPPHDSVLEYVLCAAYQQDHVPVLVATAVRKTSDVLPRGLPSLFVFDQQSIMVILDWPVRNRLRTNSLRSNLNDVLRPGARSRGAPLPGSLRGAAWDRFENLSLASIRSAAASSASTPAFQCLGRQRQVLAALSTSTLATAPHVPPRSAAHVPNRHAEVAYGDSMVERASITRRGHQPASTSNGGGRGRCVHDTAIWGMSGNNAAEALKLPRLPPVSLLDCVHCPSEAPLNVGLERDLASDILTGVQLPDPIPAVRQVALTDVLKPLLAGQAISEGRNLLRQGPAQSHEDGTSFALRRARFVAAGLLVRPESARRTSVLEYSRQKSQLGKRGSASDLAMAGSESRSGHSARMGTVSKPEAEQTSPSRGFGQVCSLTSLHTASGKDEKRVEGSTTKGAALTTNMHLRHHPADTLRYPTTSSLASEPLRDVHKSSGTTSVPARPESLPLSSGVSRHWAERALLPLVKMASSAASFTENLQGASTQPNHARAAAYEALITDLLQAPASKVSRADLLEATSAYLRHAVFSEQNATGGGLVVGRQALTALEHHAGRVAAEHEAQKSDKDRMQDVEDENMPAIADSDTRRQVLENALEQLQPRVLSFEEQASSLRMQLASLLEADEDWNEAARVLLAIPLDSGHRNVSDHFKLSIYVRIARLLLEGDDPVAADMYLKRASMIIHNVPGALPSHFQQQQQQQQQQEGEASAQTTSAQTGSMDGSGNDNSSGAAGAKDKLEEPKVLGLQYRLSQARVYDSQRRFAEAAVRYHELSYVGEIDEDDRAMMLSAAVTASILSPAGPQRARMLATLMRDERTPSLPQYTILSKVFLDRVIRADEIADFEKLLSPHQIAKLAPSSAPIAVGESTGESVRHAPSTVLDRAMIEHNVLSASRLYDDITLAGLGALVNLSPEGAEEIARKMIMQGRLKGWIDQVGSSTDEASARARGVLFFMDQERRGEGETTAGGLSATKDVGASGGDGSGSGAGGASGDEGAGSGGGTSDLDTKWTRRWDQQIASVTGALEDVCQRINQISASASAAASATA</sequence>
<dbReference type="PANTHER" id="PTHR10855">
    <property type="entry name" value="26S PROTEASOME NON-ATPASE REGULATORY SUBUNIT 12/COP9 SIGNALOSOME COMPLEX SUBUNIT 4"/>
    <property type="match status" value="1"/>
</dbReference>
<evidence type="ECO:0000259" key="10">
    <source>
        <dbReference type="Pfam" id="PF22241"/>
    </source>
</evidence>
<accession>M9MBS8</accession>
<feature type="compositionally biased region" description="Gly residues" evidence="8">
    <location>
        <begin position="981"/>
        <end position="1006"/>
    </location>
</feature>
<comment type="subcellular location">
    <subcellularLocation>
        <location evidence="2">Cytoplasm</location>
    </subcellularLocation>
    <subcellularLocation>
        <location evidence="1">Nucleus</location>
    </subcellularLocation>
</comment>
<evidence type="ECO:0000259" key="9">
    <source>
        <dbReference type="Pfam" id="PF01399"/>
    </source>
</evidence>
<evidence type="ECO:0000256" key="2">
    <source>
        <dbReference type="ARBA" id="ARBA00004496"/>
    </source>
</evidence>
<dbReference type="EMBL" id="DF196773">
    <property type="protein sequence ID" value="GAC72938.1"/>
    <property type="molecule type" value="Genomic_DNA"/>
</dbReference>
<dbReference type="Pfam" id="PF01399">
    <property type="entry name" value="PCI"/>
    <property type="match status" value="1"/>
</dbReference>
<evidence type="ECO:0000256" key="1">
    <source>
        <dbReference type="ARBA" id="ARBA00004123"/>
    </source>
</evidence>
<keyword evidence="6" id="KW-0736">Signalosome</keyword>
<feature type="compositionally biased region" description="Low complexity" evidence="8">
    <location>
        <begin position="701"/>
        <end position="710"/>
    </location>
</feature>
<dbReference type="Proteomes" id="UP000011976">
    <property type="component" value="Unassembled WGS sequence"/>
</dbReference>
<evidence type="ECO:0000256" key="5">
    <source>
        <dbReference type="ARBA" id="ARBA00022490"/>
    </source>
</evidence>
<feature type="region of interest" description="Disordered" evidence="8">
    <location>
        <begin position="327"/>
        <end position="383"/>
    </location>
</feature>
<dbReference type="OrthoDB" id="295656at2759"/>
<proteinExistence type="inferred from homology"/>
<dbReference type="Gene3D" id="1.10.10.10">
    <property type="entry name" value="Winged helix-like DNA-binding domain superfamily/Winged helix DNA-binding domain"/>
    <property type="match status" value="1"/>
</dbReference>
<evidence type="ECO:0000256" key="4">
    <source>
        <dbReference type="ARBA" id="ARBA00014881"/>
    </source>
</evidence>
<evidence type="ECO:0000256" key="6">
    <source>
        <dbReference type="ARBA" id="ARBA00022790"/>
    </source>
</evidence>
<keyword evidence="5" id="KW-0963">Cytoplasm</keyword>
<evidence type="ECO:0000256" key="7">
    <source>
        <dbReference type="ARBA" id="ARBA00023242"/>
    </source>
</evidence>
<organism evidence="11 12">
    <name type="scientific">Pseudozyma antarctica (strain T-34)</name>
    <name type="common">Yeast</name>
    <name type="synonym">Candida antarctica</name>
    <dbReference type="NCBI Taxonomy" id="1151754"/>
    <lineage>
        <taxon>Eukaryota</taxon>
        <taxon>Fungi</taxon>
        <taxon>Dikarya</taxon>
        <taxon>Basidiomycota</taxon>
        <taxon>Ustilaginomycotina</taxon>
        <taxon>Ustilaginomycetes</taxon>
        <taxon>Ustilaginales</taxon>
        <taxon>Ustilaginaceae</taxon>
        <taxon>Moesziomyces</taxon>
    </lineage>
</organism>
<name>M9MBS8_PSEA3</name>
<feature type="compositionally biased region" description="Low complexity" evidence="8">
    <location>
        <begin position="724"/>
        <end position="739"/>
    </location>
</feature>
<dbReference type="PANTHER" id="PTHR10855:SF2">
    <property type="entry name" value="COP9 SIGNALOSOME COMPLEX SUBUNIT 4"/>
    <property type="match status" value="1"/>
</dbReference>
<keyword evidence="7" id="KW-0539">Nucleus</keyword>
<dbReference type="GO" id="GO:0005829">
    <property type="term" value="C:cytosol"/>
    <property type="evidence" value="ECO:0007669"/>
    <property type="project" value="TreeGrafter"/>
</dbReference>
<dbReference type="SUPFAM" id="SSF46785">
    <property type="entry name" value="Winged helix' DNA-binding domain"/>
    <property type="match status" value="1"/>
</dbReference>